<proteinExistence type="predicted"/>
<name>A0A1I6TE04_9CAUL</name>
<keyword evidence="2" id="KW-1185">Reference proteome</keyword>
<organism evidence="1 2">
    <name type="scientific">Brevundimonas viscosa</name>
    <dbReference type="NCBI Taxonomy" id="871741"/>
    <lineage>
        <taxon>Bacteria</taxon>
        <taxon>Pseudomonadati</taxon>
        <taxon>Pseudomonadota</taxon>
        <taxon>Alphaproteobacteria</taxon>
        <taxon>Caulobacterales</taxon>
        <taxon>Caulobacteraceae</taxon>
        <taxon>Brevundimonas</taxon>
    </lineage>
</organism>
<dbReference type="Proteomes" id="UP000198788">
    <property type="component" value="Unassembled WGS sequence"/>
</dbReference>
<gene>
    <name evidence="1" type="ORF">SAMN05192570_3166</name>
</gene>
<evidence type="ECO:0008006" key="3">
    <source>
        <dbReference type="Google" id="ProtNLM"/>
    </source>
</evidence>
<dbReference type="STRING" id="871741.SAMN05192570_3166"/>
<sequence length="148" mass="15364">MIDLLAAGALMLSAGQTRAETPPDAGWTWTLYAEESPIVLADEVPDTAHLRATLECEPGQSVAHLTLYGGEDGGGMARVTAGDATAVAEASAARAGGLRLALRTDHPVFAAFGVDGQLTVTAGERRRIVEVAPAHLAKLRRFAELCSG</sequence>
<evidence type="ECO:0000313" key="1">
    <source>
        <dbReference type="EMBL" id="SFS87410.1"/>
    </source>
</evidence>
<reference evidence="2" key="1">
    <citation type="submission" date="2016-10" db="EMBL/GenBank/DDBJ databases">
        <authorList>
            <person name="Varghese N."/>
            <person name="Submissions S."/>
        </authorList>
    </citation>
    <scope>NUCLEOTIDE SEQUENCE [LARGE SCALE GENOMIC DNA]</scope>
    <source>
        <strain evidence="2">CGMCC 1.10683</strain>
    </source>
</reference>
<protein>
    <recommendedName>
        <fullName evidence="3">Invasion protein IalB, involved in pathogenesis</fullName>
    </recommendedName>
</protein>
<dbReference type="AlphaFoldDB" id="A0A1I6TE04"/>
<evidence type="ECO:0000313" key="2">
    <source>
        <dbReference type="Proteomes" id="UP000198788"/>
    </source>
</evidence>
<dbReference type="EMBL" id="FOZV01000009">
    <property type="protein sequence ID" value="SFS87410.1"/>
    <property type="molecule type" value="Genomic_DNA"/>
</dbReference>
<dbReference type="RefSeq" id="WP_245777292.1">
    <property type="nucleotide sequence ID" value="NZ_FOZV01000009.1"/>
</dbReference>
<accession>A0A1I6TE04</accession>